<reference evidence="1 2" key="1">
    <citation type="submission" date="2020-10" db="EMBL/GenBank/DDBJ databases">
        <title>Genome sequences of Pseudomonas isolates.</title>
        <authorList>
            <person name="Wessels L."/>
            <person name="Reich F."/>
            <person name="Hammerl J."/>
        </authorList>
    </citation>
    <scope>NUCLEOTIDE SEQUENCE [LARGE SCALE GENOMIC DNA]</scope>
    <source>
        <strain evidence="1 2">20-MO00628-0</strain>
    </source>
</reference>
<proteinExistence type="predicted"/>
<evidence type="ECO:0000313" key="1">
    <source>
        <dbReference type="EMBL" id="MBF8644599.1"/>
    </source>
</evidence>
<comment type="caution">
    <text evidence="1">The sequence shown here is derived from an EMBL/GenBank/DDBJ whole genome shotgun (WGS) entry which is preliminary data.</text>
</comment>
<evidence type="ECO:0008006" key="3">
    <source>
        <dbReference type="Google" id="ProtNLM"/>
    </source>
</evidence>
<name>A0ABS0FW75_9PSED</name>
<keyword evidence="2" id="KW-1185">Reference proteome</keyword>
<dbReference type="RefSeq" id="WP_196172865.1">
    <property type="nucleotide sequence ID" value="NZ_JADLJR010000006.1"/>
</dbReference>
<sequence>MSIQLVLSHYLSGLREREELDALLPDLLLAMGHSVESRPQVGVNQGGVDVLSTLTDADGTVEAFLYVIKFGNVSRNDFYSGQQAIQPSVRQAASEYIQNRLPANLRQCKKTIVVVSNGELKQDAQSDYAALTKEVSEINPLCSLDFWGMDRLSPLIEQHLFDDALLLERGKSDLRAALAGLEDTQASFSRFIRFVEDCVAAPEGADDGSVNTRKKRFLKRAAAAAMGWAVLLVWGQSENNQKPGVLAGEYLLLRLWSEAITLGVQQDKQFLRRFETLARLHLSALNRYYERIFSSLLNLRKVLRYRPDHVLYMDLVCEELGRLGTALLLAQAIDADESERALLHVQLISFMSVHPACQLPVYDGQAIDMSLAMAALFAEGDTANTRTILGECVDRFSAALRNNHYMPVDTDDMEDAMALHTGKEGRHGRFFKTTTWIPLLGTVAAMLGDRETLHKLSNRIVPQLKGVTMERWYPRTGLQTLTGSRTVLNTVGVSRAISDFRETPEEEVIASLHLPTHSAAANEFEWNNTPWDVLVAISARMHRHPLPTWYLQKCATNQAIP</sequence>
<accession>A0ABS0FW75</accession>
<gene>
    <name evidence="1" type="ORF">IRZ77_03365</name>
</gene>
<dbReference type="EMBL" id="JADLJS010000003">
    <property type="protein sequence ID" value="MBF8644599.1"/>
    <property type="molecule type" value="Genomic_DNA"/>
</dbReference>
<dbReference type="Proteomes" id="UP000639294">
    <property type="component" value="Unassembled WGS sequence"/>
</dbReference>
<organism evidence="1 2">
    <name type="scientific">Pseudomonas pudica</name>
    <dbReference type="NCBI Taxonomy" id="272772"/>
    <lineage>
        <taxon>Bacteria</taxon>
        <taxon>Pseudomonadati</taxon>
        <taxon>Pseudomonadota</taxon>
        <taxon>Gammaproteobacteria</taxon>
        <taxon>Pseudomonadales</taxon>
        <taxon>Pseudomonadaceae</taxon>
        <taxon>Pseudomonas</taxon>
    </lineage>
</organism>
<protein>
    <recommendedName>
        <fullName evidence="3">Chemotaxis protein</fullName>
    </recommendedName>
</protein>
<evidence type="ECO:0000313" key="2">
    <source>
        <dbReference type="Proteomes" id="UP000639294"/>
    </source>
</evidence>